<reference evidence="2 3" key="1">
    <citation type="submission" date="2020-08" db="EMBL/GenBank/DDBJ databases">
        <title>Sequencing the genomes of 1000 actinobacteria strains.</title>
        <authorList>
            <person name="Klenk H.-P."/>
        </authorList>
    </citation>
    <scope>NUCLEOTIDE SEQUENCE [LARGE SCALE GENOMIC DNA]</scope>
    <source>
        <strain evidence="2 3">DSM 22826</strain>
    </source>
</reference>
<dbReference type="Proteomes" id="UP000523000">
    <property type="component" value="Unassembled WGS sequence"/>
</dbReference>
<evidence type="ECO:0000313" key="2">
    <source>
        <dbReference type="EMBL" id="MBB2995218.1"/>
    </source>
</evidence>
<gene>
    <name evidence="2" type="ORF">E9229_001409</name>
</gene>
<keyword evidence="3" id="KW-1185">Reference proteome</keyword>
<feature type="signal peptide" evidence="1">
    <location>
        <begin position="1"/>
        <end position="27"/>
    </location>
</feature>
<sequence length="73" mass="7282">MNRTSRLVATLAVSAALFIPLAAPANAAGPVLKNQLVSGPISAGGGTGGQVSTYGVSDAVNDWICRNLGALCR</sequence>
<organism evidence="2 3">
    <name type="scientific">Paeniglutamicibacter cryotolerans</name>
    <dbReference type="NCBI Taxonomy" id="670079"/>
    <lineage>
        <taxon>Bacteria</taxon>
        <taxon>Bacillati</taxon>
        <taxon>Actinomycetota</taxon>
        <taxon>Actinomycetes</taxon>
        <taxon>Micrococcales</taxon>
        <taxon>Micrococcaceae</taxon>
        <taxon>Paeniglutamicibacter</taxon>
    </lineage>
</organism>
<dbReference type="RefSeq" id="WP_183510514.1">
    <property type="nucleotide sequence ID" value="NZ_BAABGK010000022.1"/>
</dbReference>
<dbReference type="AlphaFoldDB" id="A0A839QFZ0"/>
<accession>A0A839QFZ0</accession>
<dbReference type="EMBL" id="JACHVS010000001">
    <property type="protein sequence ID" value="MBB2995218.1"/>
    <property type="molecule type" value="Genomic_DNA"/>
</dbReference>
<evidence type="ECO:0000256" key="1">
    <source>
        <dbReference type="SAM" id="SignalP"/>
    </source>
</evidence>
<proteinExistence type="predicted"/>
<evidence type="ECO:0000313" key="3">
    <source>
        <dbReference type="Proteomes" id="UP000523000"/>
    </source>
</evidence>
<name>A0A839QFZ0_9MICC</name>
<comment type="caution">
    <text evidence="2">The sequence shown here is derived from an EMBL/GenBank/DDBJ whole genome shotgun (WGS) entry which is preliminary data.</text>
</comment>
<keyword evidence="1" id="KW-0732">Signal</keyword>
<protein>
    <submittedName>
        <fullName evidence="2">Uncharacterized protein</fullName>
    </submittedName>
</protein>
<feature type="chain" id="PRO_5032885883" evidence="1">
    <location>
        <begin position="28"/>
        <end position="73"/>
    </location>
</feature>